<reference evidence="3 5" key="1">
    <citation type="journal article" date="2014" name="BMC Genomics">
        <title>Genome sequence of Anopheles sinensis provides insight into genetics basis of mosquito competence for malaria parasites.</title>
        <authorList>
            <person name="Zhou D."/>
            <person name="Zhang D."/>
            <person name="Ding G."/>
            <person name="Shi L."/>
            <person name="Hou Q."/>
            <person name="Ye Y."/>
            <person name="Xu Y."/>
            <person name="Zhou H."/>
            <person name="Xiong C."/>
            <person name="Li S."/>
            <person name="Yu J."/>
            <person name="Hong S."/>
            <person name="Yu X."/>
            <person name="Zou P."/>
            <person name="Chen C."/>
            <person name="Chang X."/>
            <person name="Wang W."/>
            <person name="Lv Y."/>
            <person name="Sun Y."/>
            <person name="Ma L."/>
            <person name="Shen B."/>
            <person name="Zhu C."/>
        </authorList>
    </citation>
    <scope>NUCLEOTIDE SEQUENCE [LARGE SCALE GENOMIC DNA]</scope>
</reference>
<dbReference type="OMA" id="MVTNESH"/>
<keyword evidence="5" id="KW-1185">Reference proteome</keyword>
<reference evidence="4" key="2">
    <citation type="submission" date="2020-05" db="UniProtKB">
        <authorList>
            <consortium name="EnsemblMetazoa"/>
        </authorList>
    </citation>
    <scope>IDENTIFICATION</scope>
</reference>
<dbReference type="OrthoDB" id="7960203at2759"/>
<evidence type="ECO:0000313" key="4">
    <source>
        <dbReference type="EnsemblMetazoa" id="ASIC008853-PA"/>
    </source>
</evidence>
<proteinExistence type="predicted"/>
<evidence type="ECO:0000256" key="1">
    <source>
        <dbReference type="SAM" id="MobiDB-lite"/>
    </source>
</evidence>
<keyword evidence="2" id="KW-0732">Signal</keyword>
<dbReference type="EMBL" id="ATLV01016353">
    <property type="status" value="NOT_ANNOTATED_CDS"/>
    <property type="molecule type" value="Genomic_DNA"/>
</dbReference>
<dbReference type="EnsemblMetazoa" id="ASIC008853-RA">
    <property type="protein sequence ID" value="ASIC008853-PA"/>
    <property type="gene ID" value="ASIC008853"/>
</dbReference>
<accession>A0A084VTG8</accession>
<dbReference type="VEuPathDB" id="VectorBase:ASIC008853"/>
<feature type="region of interest" description="Disordered" evidence="1">
    <location>
        <begin position="94"/>
        <end position="113"/>
    </location>
</feature>
<dbReference type="EMBL" id="KE525079">
    <property type="protein sequence ID" value="KFB41262.1"/>
    <property type="molecule type" value="Genomic_DNA"/>
</dbReference>
<evidence type="ECO:0000256" key="2">
    <source>
        <dbReference type="SAM" id="SignalP"/>
    </source>
</evidence>
<evidence type="ECO:0000313" key="3">
    <source>
        <dbReference type="EMBL" id="KFB41262.1"/>
    </source>
</evidence>
<organism evidence="3">
    <name type="scientific">Anopheles sinensis</name>
    <name type="common">Mosquito</name>
    <dbReference type="NCBI Taxonomy" id="74873"/>
    <lineage>
        <taxon>Eukaryota</taxon>
        <taxon>Metazoa</taxon>
        <taxon>Ecdysozoa</taxon>
        <taxon>Arthropoda</taxon>
        <taxon>Hexapoda</taxon>
        <taxon>Insecta</taxon>
        <taxon>Pterygota</taxon>
        <taxon>Neoptera</taxon>
        <taxon>Endopterygota</taxon>
        <taxon>Diptera</taxon>
        <taxon>Nematocera</taxon>
        <taxon>Culicoidea</taxon>
        <taxon>Culicidae</taxon>
        <taxon>Anophelinae</taxon>
        <taxon>Anopheles</taxon>
    </lineage>
</organism>
<dbReference type="AlphaFoldDB" id="A0A084VTG8"/>
<protein>
    <submittedName>
        <fullName evidence="3 4">Os-C, isoform B</fullName>
    </submittedName>
</protein>
<evidence type="ECO:0000313" key="5">
    <source>
        <dbReference type="Proteomes" id="UP000030765"/>
    </source>
</evidence>
<name>A0A084VTG8_ANOSI</name>
<feature type="signal peptide" evidence="2">
    <location>
        <begin position="1"/>
        <end position="23"/>
    </location>
</feature>
<dbReference type="Proteomes" id="UP000030765">
    <property type="component" value="Unassembled WGS sequence"/>
</dbReference>
<feature type="chain" id="PRO_5010759887" evidence="2">
    <location>
        <begin position="24"/>
        <end position="113"/>
    </location>
</feature>
<gene>
    <name evidence="3" type="ORF">ZHAS_00008853</name>
</gene>
<sequence length="113" mass="12121">MSHFKCIVLFLAVVAMVTNESHGRSLARTDRDVVADGVEVDLSVSGEDNRAAIPVISDIMRVEKIADLLISIGEHVLPALLDGLAEQVTAAAERKLKPAGQHTEKTSRESAMS</sequence>